<dbReference type="Proteomes" id="UP000195880">
    <property type="component" value="Chromosome"/>
</dbReference>
<keyword evidence="2" id="KW-0575">Peroxidase</keyword>
<name>A0A1Z1WA54_9ACTN</name>
<organism evidence="2 3">
    <name type="scientific">Streptomyces alboflavus</name>
    <dbReference type="NCBI Taxonomy" id="67267"/>
    <lineage>
        <taxon>Bacteria</taxon>
        <taxon>Bacillati</taxon>
        <taxon>Actinomycetota</taxon>
        <taxon>Actinomycetes</taxon>
        <taxon>Kitasatosporales</taxon>
        <taxon>Streptomycetaceae</taxon>
        <taxon>Streptomyces</taxon>
    </lineage>
</organism>
<sequence length="105" mass="10879">MPAGAHGDPQGGGGGDQEQQSAPGRLDTGSGPKCCGGQEPRSCHQQVAAAHGERVSDELYAQAAERFEAKALATMMFPIGQVDFSVAVARMAEPVPGRSSNDLRK</sequence>
<evidence type="ECO:0000313" key="3">
    <source>
        <dbReference type="Proteomes" id="UP000195880"/>
    </source>
</evidence>
<protein>
    <submittedName>
        <fullName evidence="2">Alkylhydroperoxidase</fullName>
    </submittedName>
</protein>
<reference evidence="2 3" key="1">
    <citation type="submission" date="2017-05" db="EMBL/GenBank/DDBJ databases">
        <title>Streptomyces alboflavus Genome sequencing and assembly.</title>
        <authorList>
            <person name="Wang Y."/>
            <person name="Du B."/>
            <person name="Ding Y."/>
            <person name="Liu H."/>
            <person name="Hou Q."/>
            <person name="Liu K."/>
            <person name="Wang C."/>
            <person name="Yao L."/>
        </authorList>
    </citation>
    <scope>NUCLEOTIDE SEQUENCE [LARGE SCALE GENOMIC DNA]</scope>
    <source>
        <strain evidence="2 3">MDJK44</strain>
    </source>
</reference>
<evidence type="ECO:0000313" key="2">
    <source>
        <dbReference type="EMBL" id="ARX83314.1"/>
    </source>
</evidence>
<keyword evidence="3" id="KW-1185">Reference proteome</keyword>
<dbReference type="RefSeq" id="WP_087883989.1">
    <property type="nucleotide sequence ID" value="NZ_CP021748.1"/>
</dbReference>
<dbReference type="GO" id="GO:0004601">
    <property type="term" value="F:peroxidase activity"/>
    <property type="evidence" value="ECO:0007669"/>
    <property type="project" value="UniProtKB-KW"/>
</dbReference>
<dbReference type="KEGG" id="salf:SMD44_02729"/>
<dbReference type="EMBL" id="CP021748">
    <property type="protein sequence ID" value="ARX83314.1"/>
    <property type="molecule type" value="Genomic_DNA"/>
</dbReference>
<evidence type="ECO:0000256" key="1">
    <source>
        <dbReference type="SAM" id="MobiDB-lite"/>
    </source>
</evidence>
<dbReference type="AlphaFoldDB" id="A0A1Z1WA54"/>
<accession>A0A1Z1WA54</accession>
<proteinExistence type="predicted"/>
<keyword evidence="2" id="KW-0560">Oxidoreductase</keyword>
<gene>
    <name evidence="2" type="ORF">SMD44_02729</name>
</gene>
<feature type="region of interest" description="Disordered" evidence="1">
    <location>
        <begin position="1"/>
        <end position="40"/>
    </location>
</feature>